<dbReference type="PROSITE" id="PS00070">
    <property type="entry name" value="ALDEHYDE_DEHYDR_CYS"/>
    <property type="match status" value="1"/>
</dbReference>
<dbReference type="AlphaFoldDB" id="A0A6A6RM63"/>
<dbReference type="OrthoDB" id="310895at2759"/>
<evidence type="ECO:0000256" key="4">
    <source>
        <dbReference type="ARBA" id="ARBA00050387"/>
    </source>
</evidence>
<dbReference type="Gene3D" id="3.40.605.10">
    <property type="entry name" value="Aldehyde Dehydrogenase, Chain A, domain 1"/>
    <property type="match status" value="1"/>
</dbReference>
<dbReference type="PROSITE" id="PS00687">
    <property type="entry name" value="ALDEHYDE_DEHYDR_GLU"/>
    <property type="match status" value="1"/>
</dbReference>
<dbReference type="InterPro" id="IPR016163">
    <property type="entry name" value="Ald_DH_C"/>
</dbReference>
<accession>A0A6A6RM63</accession>
<dbReference type="CDD" id="cd07103">
    <property type="entry name" value="ALDH_F5_SSADH_GabD"/>
    <property type="match status" value="1"/>
</dbReference>
<dbReference type="Proteomes" id="UP000799753">
    <property type="component" value="Unassembled WGS sequence"/>
</dbReference>
<dbReference type="InterPro" id="IPR015590">
    <property type="entry name" value="Aldehyde_DH_dom"/>
</dbReference>
<dbReference type="InterPro" id="IPR016160">
    <property type="entry name" value="Ald_DH_CS_CYS"/>
</dbReference>
<comment type="catalytic activity">
    <reaction evidence="4">
        <text>succinate semialdehyde + NADP(+) + H2O = succinate + NADPH + 2 H(+)</text>
        <dbReference type="Rhea" id="RHEA:13213"/>
        <dbReference type="ChEBI" id="CHEBI:15377"/>
        <dbReference type="ChEBI" id="CHEBI:15378"/>
        <dbReference type="ChEBI" id="CHEBI:30031"/>
        <dbReference type="ChEBI" id="CHEBI:57706"/>
        <dbReference type="ChEBI" id="CHEBI:57783"/>
        <dbReference type="ChEBI" id="CHEBI:58349"/>
        <dbReference type="EC" id="1.2.1.16"/>
    </reaction>
</comment>
<evidence type="ECO:0000256" key="5">
    <source>
        <dbReference type="ARBA" id="ARBA00052698"/>
    </source>
</evidence>
<evidence type="ECO:0000313" key="11">
    <source>
        <dbReference type="Proteomes" id="UP000799753"/>
    </source>
</evidence>
<dbReference type="EMBL" id="MU006809">
    <property type="protein sequence ID" value="KAF2635178.1"/>
    <property type="molecule type" value="Genomic_DNA"/>
</dbReference>
<keyword evidence="11" id="KW-1185">Reference proteome</keyword>
<dbReference type="InterPro" id="IPR050740">
    <property type="entry name" value="Aldehyde_DH_Superfamily"/>
</dbReference>
<name>A0A6A6RM63_9PLEO</name>
<dbReference type="FunFam" id="3.40.605.10:FF:000005">
    <property type="entry name" value="Succinate-semialdehyde dehydrogenase I"/>
    <property type="match status" value="1"/>
</dbReference>
<reference evidence="10" key="1">
    <citation type="journal article" date="2020" name="Stud. Mycol.">
        <title>101 Dothideomycetes genomes: a test case for predicting lifestyles and emergence of pathogens.</title>
        <authorList>
            <person name="Haridas S."/>
            <person name="Albert R."/>
            <person name="Binder M."/>
            <person name="Bloem J."/>
            <person name="Labutti K."/>
            <person name="Salamov A."/>
            <person name="Andreopoulos B."/>
            <person name="Baker S."/>
            <person name="Barry K."/>
            <person name="Bills G."/>
            <person name="Bluhm B."/>
            <person name="Cannon C."/>
            <person name="Castanera R."/>
            <person name="Culley D."/>
            <person name="Daum C."/>
            <person name="Ezra D."/>
            <person name="Gonzalez J."/>
            <person name="Henrissat B."/>
            <person name="Kuo A."/>
            <person name="Liang C."/>
            <person name="Lipzen A."/>
            <person name="Lutzoni F."/>
            <person name="Magnuson J."/>
            <person name="Mondo S."/>
            <person name="Nolan M."/>
            <person name="Ohm R."/>
            <person name="Pangilinan J."/>
            <person name="Park H.-J."/>
            <person name="Ramirez L."/>
            <person name="Alfaro M."/>
            <person name="Sun H."/>
            <person name="Tritt A."/>
            <person name="Yoshinaga Y."/>
            <person name="Zwiers L.-H."/>
            <person name="Turgeon B."/>
            <person name="Goodwin S."/>
            <person name="Spatafora J."/>
            <person name="Crous P."/>
            <person name="Grigoriev I."/>
        </authorList>
    </citation>
    <scope>NUCLEOTIDE SEQUENCE</scope>
    <source>
        <strain evidence="10">CBS 473.64</strain>
    </source>
</reference>
<comment type="catalytic activity">
    <reaction evidence="5">
        <text>succinate semialdehyde + NAD(+) + H2O = succinate + NADH + 2 H(+)</text>
        <dbReference type="Rhea" id="RHEA:13217"/>
        <dbReference type="ChEBI" id="CHEBI:15377"/>
        <dbReference type="ChEBI" id="CHEBI:15378"/>
        <dbReference type="ChEBI" id="CHEBI:30031"/>
        <dbReference type="ChEBI" id="CHEBI:57540"/>
        <dbReference type="ChEBI" id="CHEBI:57706"/>
        <dbReference type="ChEBI" id="CHEBI:57945"/>
        <dbReference type="EC" id="1.2.1.16"/>
    </reaction>
</comment>
<keyword evidence="3 8" id="KW-0560">Oxidoreductase</keyword>
<evidence type="ECO:0000256" key="8">
    <source>
        <dbReference type="RuleBase" id="RU003345"/>
    </source>
</evidence>
<dbReference type="EC" id="1.2.1.16" evidence="6"/>
<comment type="similarity">
    <text evidence="2 8">Belongs to the aldehyde dehydrogenase family.</text>
</comment>
<proteinExistence type="inferred from homology"/>
<evidence type="ECO:0000256" key="7">
    <source>
        <dbReference type="PROSITE-ProRule" id="PRU10007"/>
    </source>
</evidence>
<evidence type="ECO:0000256" key="6">
    <source>
        <dbReference type="ARBA" id="ARBA00067047"/>
    </source>
</evidence>
<dbReference type="SUPFAM" id="SSF53720">
    <property type="entry name" value="ALDH-like"/>
    <property type="match status" value="1"/>
</dbReference>
<feature type="active site" evidence="7">
    <location>
        <position position="291"/>
    </location>
</feature>
<organism evidence="10 11">
    <name type="scientific">Massarina eburnea CBS 473.64</name>
    <dbReference type="NCBI Taxonomy" id="1395130"/>
    <lineage>
        <taxon>Eukaryota</taxon>
        <taxon>Fungi</taxon>
        <taxon>Dikarya</taxon>
        <taxon>Ascomycota</taxon>
        <taxon>Pezizomycotina</taxon>
        <taxon>Dothideomycetes</taxon>
        <taxon>Pleosporomycetidae</taxon>
        <taxon>Pleosporales</taxon>
        <taxon>Massarineae</taxon>
        <taxon>Massarinaceae</taxon>
        <taxon>Massarina</taxon>
    </lineage>
</organism>
<sequence length="525" mass="56699">MKMVFSRTIIRPTNLLSVVQCKRGYNSEAGDKIRAKLRNPSLFREQAFIGGEWTNGQSQARFSIHNPYNGTEIGSCPEMDNSDIKTSIDTAQTTLSTFRHSSARQRMAILKDWHVLMQEHESDLATILSYENGRPIEAAKAEIKYAASFFEWFAGEAVRSYGQTVQGSAPENRVLTIKQPVGVVGVITPWNFPSAMITRKAGAAIAAGCTTVLKPAAETPFSAIALAYLGAQAGIPSGGFNVVTCDRNIAGVGKELCENPVVKKVSFTGSTAVGKLLMRQSSSTLKKMNMELGGNAPFIVFDDADMNKTLEGLLAAKFRASGQTCVCANRVYVQDGIADTFIKRFNKLVAEKMSPGDPASSATTLGPLINVKAREKVERLVQDAQQKDASIVSGGKRVSSDPETFFPSTILDHMTPDMDASREELFGPVVAFYRFSDEDDLLRMANDSEVGLAAYVYTEKLTQAWRAAEMLQTGMVGVNTGMISDPVAPFGGVKQSGFGREGGSVGIEEFQNVKTITLGGLNVTG</sequence>
<evidence type="ECO:0000259" key="9">
    <source>
        <dbReference type="Pfam" id="PF00171"/>
    </source>
</evidence>
<dbReference type="PANTHER" id="PTHR43353">
    <property type="entry name" value="SUCCINATE-SEMIALDEHYDE DEHYDROGENASE, MITOCHONDRIAL"/>
    <property type="match status" value="1"/>
</dbReference>
<dbReference type="GO" id="GO:0005737">
    <property type="term" value="C:cytoplasm"/>
    <property type="evidence" value="ECO:0007669"/>
    <property type="project" value="TreeGrafter"/>
</dbReference>
<gene>
    <name evidence="10" type="ORF">P280DRAFT_197262</name>
</gene>
<evidence type="ECO:0000256" key="2">
    <source>
        <dbReference type="ARBA" id="ARBA00009986"/>
    </source>
</evidence>
<evidence type="ECO:0000256" key="3">
    <source>
        <dbReference type="ARBA" id="ARBA00023002"/>
    </source>
</evidence>
<dbReference type="InterPro" id="IPR029510">
    <property type="entry name" value="Ald_DH_CS_GLU"/>
</dbReference>
<dbReference type="Gene3D" id="3.40.309.10">
    <property type="entry name" value="Aldehyde Dehydrogenase, Chain A, domain 2"/>
    <property type="match status" value="1"/>
</dbReference>
<evidence type="ECO:0000313" key="10">
    <source>
        <dbReference type="EMBL" id="KAF2635178.1"/>
    </source>
</evidence>
<dbReference type="FunFam" id="3.40.309.10:FF:000004">
    <property type="entry name" value="Succinate-semialdehyde dehydrogenase I"/>
    <property type="match status" value="1"/>
</dbReference>
<comment type="pathway">
    <text evidence="1">Amino-acid degradation; 4-aminobutanoate degradation.</text>
</comment>
<dbReference type="InterPro" id="IPR016162">
    <property type="entry name" value="Ald_DH_N"/>
</dbReference>
<dbReference type="GO" id="GO:0004777">
    <property type="term" value="F:succinate-semialdehyde dehydrogenase (NAD+) activity"/>
    <property type="evidence" value="ECO:0007669"/>
    <property type="project" value="TreeGrafter"/>
</dbReference>
<dbReference type="InterPro" id="IPR016161">
    <property type="entry name" value="Ald_DH/histidinol_DH"/>
</dbReference>
<feature type="domain" description="Aldehyde dehydrogenase" evidence="9">
    <location>
        <begin position="53"/>
        <end position="516"/>
    </location>
</feature>
<dbReference type="PANTHER" id="PTHR43353:SF7">
    <property type="entry name" value="SUCCINATE SEMIALDEHYDE DEHYDROGENASE (EUROFUNG)"/>
    <property type="match status" value="1"/>
</dbReference>
<protein>
    <recommendedName>
        <fullName evidence="6">succinate-semialdehyde dehydrogenase [NAD(P)(+)]</fullName>
        <ecNumber evidence="6">1.2.1.16</ecNumber>
    </recommendedName>
</protein>
<dbReference type="Pfam" id="PF00171">
    <property type="entry name" value="Aldedh"/>
    <property type="match status" value="1"/>
</dbReference>
<evidence type="ECO:0000256" key="1">
    <source>
        <dbReference type="ARBA" id="ARBA00005176"/>
    </source>
</evidence>
<dbReference type="GO" id="GO:0009450">
    <property type="term" value="P:gamma-aminobutyric acid catabolic process"/>
    <property type="evidence" value="ECO:0007669"/>
    <property type="project" value="TreeGrafter"/>
</dbReference>